<feature type="compositionally biased region" description="Basic and acidic residues" evidence="1">
    <location>
        <begin position="1"/>
        <end position="15"/>
    </location>
</feature>
<gene>
    <name evidence="2" type="ORF">FP026_00775</name>
</gene>
<dbReference type="EMBL" id="VNIP01000001">
    <property type="protein sequence ID" value="KAA1185583.1"/>
    <property type="molecule type" value="Genomic_DNA"/>
</dbReference>
<evidence type="ECO:0000256" key="1">
    <source>
        <dbReference type="SAM" id="MobiDB-lite"/>
    </source>
</evidence>
<evidence type="ECO:0000313" key="2">
    <source>
        <dbReference type="EMBL" id="KAA1185583.1"/>
    </source>
</evidence>
<feature type="region of interest" description="Disordered" evidence="1">
    <location>
        <begin position="1"/>
        <end position="26"/>
    </location>
</feature>
<organism evidence="2 3">
    <name type="scientific">Rhizobium tropici</name>
    <dbReference type="NCBI Taxonomy" id="398"/>
    <lineage>
        <taxon>Bacteria</taxon>
        <taxon>Pseudomonadati</taxon>
        <taxon>Pseudomonadota</taxon>
        <taxon>Alphaproteobacteria</taxon>
        <taxon>Hyphomicrobiales</taxon>
        <taxon>Rhizobiaceae</taxon>
        <taxon>Rhizobium/Agrobacterium group</taxon>
        <taxon>Rhizobium</taxon>
    </lineage>
</organism>
<dbReference type="AlphaFoldDB" id="A0A5B0WF39"/>
<comment type="caution">
    <text evidence="2">The sequence shown here is derived from an EMBL/GenBank/DDBJ whole genome shotgun (WGS) entry which is preliminary data.</text>
</comment>
<dbReference type="Proteomes" id="UP000323608">
    <property type="component" value="Unassembled WGS sequence"/>
</dbReference>
<protein>
    <submittedName>
        <fullName evidence="2">Uncharacterized protein</fullName>
    </submittedName>
</protein>
<reference evidence="2 3" key="1">
    <citation type="submission" date="2019-07" db="EMBL/GenBank/DDBJ databases">
        <title>The Draft Genome Sequence of Rhizobium tropici SARCC-755 Associated with Superior Nodulation on Pigeonpea (Cajanus cajan (L.) Millsp.).</title>
        <authorList>
            <person name="Bopape F.L."/>
            <person name="Hassen A.I."/>
            <person name="Swanevelder Z.H."/>
            <person name="Gwata E.T."/>
        </authorList>
    </citation>
    <scope>NUCLEOTIDE SEQUENCE [LARGE SCALE GENOMIC DNA]</scope>
    <source>
        <strain evidence="2 3">SARCC-755</strain>
    </source>
</reference>
<proteinExistence type="predicted"/>
<evidence type="ECO:0000313" key="3">
    <source>
        <dbReference type="Proteomes" id="UP000323608"/>
    </source>
</evidence>
<accession>A0A5B0WF39</accession>
<name>A0A5B0WF39_RHITR</name>
<sequence>MIPEHVTGRDEHEPVGEASGQSVSALHGDAESALPSALAQFRTENRFALFLELLWLAAG</sequence>